<evidence type="ECO:0000313" key="2">
    <source>
        <dbReference type="Proteomes" id="UP001652397"/>
    </source>
</evidence>
<sequence length="59" mass="6904">MEQDKRIYYAYLDELRDSGLINMFGAAKFLEREFPELGHREAVSVLHGWMESHAQRSAC</sequence>
<reference evidence="1 2" key="1">
    <citation type="journal article" date="2021" name="ISME Commun">
        <title>Automated analysis of genomic sequences facilitates high-throughput and comprehensive description of bacteria.</title>
        <authorList>
            <person name="Hitch T.C.A."/>
        </authorList>
    </citation>
    <scope>NUCLEOTIDE SEQUENCE [LARGE SCALE GENOMIC DNA]</scope>
    <source>
        <strain evidence="1 2">Sanger_34</strain>
    </source>
</reference>
<dbReference type="EMBL" id="JAOQJE010000008">
    <property type="protein sequence ID" value="MCU6789450.1"/>
    <property type="molecule type" value="Genomic_DNA"/>
</dbReference>
<protein>
    <submittedName>
        <fullName evidence="1">Uncharacterized protein</fullName>
    </submittedName>
</protein>
<name>A0ABT2U4A4_9FIRM</name>
<organism evidence="1 2">
    <name type="scientific">Agathobaculum ammoniilyticum</name>
    <dbReference type="NCBI Taxonomy" id="2981778"/>
    <lineage>
        <taxon>Bacteria</taxon>
        <taxon>Bacillati</taxon>
        <taxon>Bacillota</taxon>
        <taxon>Clostridia</taxon>
        <taxon>Eubacteriales</taxon>
        <taxon>Butyricicoccaceae</taxon>
        <taxon>Agathobaculum</taxon>
    </lineage>
</organism>
<evidence type="ECO:0000313" key="1">
    <source>
        <dbReference type="EMBL" id="MCU6789450.1"/>
    </source>
</evidence>
<gene>
    <name evidence="1" type="ORF">OCV66_10175</name>
</gene>
<keyword evidence="2" id="KW-1185">Reference proteome</keyword>
<comment type="caution">
    <text evidence="1">The sequence shown here is derived from an EMBL/GenBank/DDBJ whole genome shotgun (WGS) entry which is preliminary data.</text>
</comment>
<proteinExistence type="predicted"/>
<dbReference type="RefSeq" id="WP_262564404.1">
    <property type="nucleotide sequence ID" value="NZ_JAOQJE010000008.1"/>
</dbReference>
<dbReference type="Proteomes" id="UP001652397">
    <property type="component" value="Unassembled WGS sequence"/>
</dbReference>
<accession>A0ABT2U4A4</accession>